<feature type="compositionally biased region" description="Polar residues" evidence="1">
    <location>
        <begin position="284"/>
        <end position="303"/>
    </location>
</feature>
<evidence type="ECO:0000313" key="4">
    <source>
        <dbReference type="Proteomes" id="UP000324832"/>
    </source>
</evidence>
<feature type="region of interest" description="Disordered" evidence="1">
    <location>
        <begin position="276"/>
        <end position="303"/>
    </location>
</feature>
<keyword evidence="2" id="KW-0732">Signal</keyword>
<dbReference type="AlphaFoldDB" id="A0A5E4QJN9"/>
<protein>
    <recommendedName>
        <fullName evidence="5">Cadherin domain-containing protein</fullName>
    </recommendedName>
</protein>
<gene>
    <name evidence="3" type="ORF">LSINAPIS_LOCUS8984</name>
</gene>
<keyword evidence="4" id="KW-1185">Reference proteome</keyword>
<feature type="region of interest" description="Disordered" evidence="1">
    <location>
        <begin position="181"/>
        <end position="223"/>
    </location>
</feature>
<evidence type="ECO:0000313" key="3">
    <source>
        <dbReference type="EMBL" id="VVC97774.1"/>
    </source>
</evidence>
<dbReference type="Proteomes" id="UP000324832">
    <property type="component" value="Unassembled WGS sequence"/>
</dbReference>
<dbReference type="EMBL" id="FZQP02003333">
    <property type="protein sequence ID" value="VVC97774.1"/>
    <property type="molecule type" value="Genomic_DNA"/>
</dbReference>
<evidence type="ECO:0000256" key="1">
    <source>
        <dbReference type="SAM" id="MobiDB-lite"/>
    </source>
</evidence>
<feature type="signal peptide" evidence="2">
    <location>
        <begin position="1"/>
        <end position="17"/>
    </location>
</feature>
<name>A0A5E4QJN9_9NEOP</name>
<reference evidence="3 4" key="1">
    <citation type="submission" date="2017-07" db="EMBL/GenBank/DDBJ databases">
        <authorList>
            <person name="Talla V."/>
            <person name="Backstrom N."/>
        </authorList>
    </citation>
    <scope>NUCLEOTIDE SEQUENCE [LARGE SCALE GENOMIC DNA]</scope>
</reference>
<accession>A0A5E4QJN9</accession>
<evidence type="ECO:0000256" key="2">
    <source>
        <dbReference type="SAM" id="SignalP"/>
    </source>
</evidence>
<evidence type="ECO:0008006" key="5">
    <source>
        <dbReference type="Google" id="ProtNLM"/>
    </source>
</evidence>
<sequence>MLLVFVIISQIFVSSLASPYHRYPFTFLLDVGNEELGKANSEQIKVSVPGGNLALKYPANGNGDIIGHIRVTGIDFGTELKVSIAEGGPGYRYVVLVLMGKPNMQYDTVITIQTLQDDDNEIQASDNNINAGESYQVDEDIDDSNDSAEDTNEYNIETKAMQAMEMNSEIARLNKYVREQYDESNSRESMSFSNKNNENDEEFDGQKDFDRSEEDDSLVSHSNKNSDEVILLRTTKYGKYDAFIPRILGGLRIYPQAAVPQDQGYQAINDIEHVDDDDDGPKVQSVNDFNNNIESENVSPVEY</sequence>
<proteinExistence type="predicted"/>
<feature type="region of interest" description="Disordered" evidence="1">
    <location>
        <begin position="123"/>
        <end position="149"/>
    </location>
</feature>
<feature type="chain" id="PRO_5022787428" description="Cadherin domain-containing protein" evidence="2">
    <location>
        <begin position="18"/>
        <end position="303"/>
    </location>
</feature>
<feature type="compositionally biased region" description="Acidic residues" evidence="1">
    <location>
        <begin position="136"/>
        <end position="149"/>
    </location>
</feature>
<feature type="compositionally biased region" description="Polar residues" evidence="1">
    <location>
        <begin position="123"/>
        <end position="133"/>
    </location>
</feature>
<feature type="compositionally biased region" description="Polar residues" evidence="1">
    <location>
        <begin position="187"/>
        <end position="196"/>
    </location>
</feature>
<organism evidence="3 4">
    <name type="scientific">Leptidea sinapis</name>
    <dbReference type="NCBI Taxonomy" id="189913"/>
    <lineage>
        <taxon>Eukaryota</taxon>
        <taxon>Metazoa</taxon>
        <taxon>Ecdysozoa</taxon>
        <taxon>Arthropoda</taxon>
        <taxon>Hexapoda</taxon>
        <taxon>Insecta</taxon>
        <taxon>Pterygota</taxon>
        <taxon>Neoptera</taxon>
        <taxon>Endopterygota</taxon>
        <taxon>Lepidoptera</taxon>
        <taxon>Glossata</taxon>
        <taxon>Ditrysia</taxon>
        <taxon>Papilionoidea</taxon>
        <taxon>Pieridae</taxon>
        <taxon>Dismorphiinae</taxon>
        <taxon>Leptidea</taxon>
    </lineage>
</organism>